<dbReference type="InterPro" id="IPR025949">
    <property type="entry name" value="PapC-like_C"/>
</dbReference>
<evidence type="ECO:0000256" key="8">
    <source>
        <dbReference type="ARBA" id="ARBA00023136"/>
    </source>
</evidence>
<dbReference type="Proteomes" id="UP000219564">
    <property type="component" value="Unassembled WGS sequence"/>
</dbReference>
<keyword evidence="7" id="KW-0732">Signal</keyword>
<dbReference type="Gene3D" id="2.60.40.2610">
    <property type="entry name" value="Outer membrane usher protein FimD, plug domain"/>
    <property type="match status" value="1"/>
</dbReference>
<dbReference type="Pfam" id="PF00577">
    <property type="entry name" value="Usher"/>
    <property type="match status" value="1"/>
</dbReference>
<dbReference type="GO" id="GO:0009297">
    <property type="term" value="P:pilus assembly"/>
    <property type="evidence" value="ECO:0007669"/>
    <property type="project" value="InterPro"/>
</dbReference>
<protein>
    <submittedName>
        <fullName evidence="13">Fimbrial usher protein</fullName>
    </submittedName>
</protein>
<comment type="subcellular location">
    <subcellularLocation>
        <location evidence="1 10">Cell outer membrane</location>
        <topology evidence="1 10">Multi-pass membrane protein</topology>
    </subcellularLocation>
</comment>
<dbReference type="InterPro" id="IPR000015">
    <property type="entry name" value="Fimb_usher"/>
</dbReference>
<organism evidence="13 14">
    <name type="scientific">Pseudomonas lundensis</name>
    <dbReference type="NCBI Taxonomy" id="86185"/>
    <lineage>
        <taxon>Bacteria</taxon>
        <taxon>Pseudomonadati</taxon>
        <taxon>Pseudomonadota</taxon>
        <taxon>Gammaproteobacteria</taxon>
        <taxon>Pseudomonadales</taxon>
        <taxon>Pseudomonadaceae</taxon>
        <taxon>Pseudomonas</taxon>
    </lineage>
</organism>
<evidence type="ECO:0000256" key="7">
    <source>
        <dbReference type="ARBA" id="ARBA00022729"/>
    </source>
</evidence>
<keyword evidence="3 10" id="KW-0813">Transport</keyword>
<evidence type="ECO:0000259" key="12">
    <source>
        <dbReference type="Pfam" id="PF13954"/>
    </source>
</evidence>
<dbReference type="PROSITE" id="PS01151">
    <property type="entry name" value="FIMBRIAL_USHER"/>
    <property type="match status" value="1"/>
</dbReference>
<dbReference type="EMBL" id="OBKZ01000044">
    <property type="protein sequence ID" value="SOB54124.1"/>
    <property type="molecule type" value="Genomic_DNA"/>
</dbReference>
<evidence type="ECO:0000313" key="14">
    <source>
        <dbReference type="Proteomes" id="UP000219564"/>
    </source>
</evidence>
<gene>
    <name evidence="13" type="ORF">PLUA15_490066</name>
</gene>
<reference evidence="13 14" key="1">
    <citation type="submission" date="2017-08" db="EMBL/GenBank/DDBJ databases">
        <authorList>
            <person name="Chaillou S."/>
        </authorList>
    </citation>
    <scope>NUCLEOTIDE SEQUENCE [LARGE SCALE GENOMIC DNA]</scope>
    <source>
        <strain evidence="13 14">MFPA15A1205</strain>
    </source>
</reference>
<comment type="caution">
    <text evidence="13">The sequence shown here is derived from an EMBL/GenBank/DDBJ whole genome shotgun (WGS) entry which is preliminary data.</text>
</comment>
<dbReference type="Gene3D" id="2.60.40.2070">
    <property type="match status" value="1"/>
</dbReference>
<evidence type="ECO:0000313" key="13">
    <source>
        <dbReference type="EMBL" id="SOB54124.1"/>
    </source>
</evidence>
<dbReference type="AlphaFoldDB" id="A0AAX2HD13"/>
<dbReference type="InterPro" id="IPR025885">
    <property type="entry name" value="PapC_N"/>
</dbReference>
<evidence type="ECO:0000256" key="6">
    <source>
        <dbReference type="ARBA" id="ARBA00022692"/>
    </source>
</evidence>
<proteinExistence type="inferred from homology"/>
<evidence type="ECO:0000256" key="9">
    <source>
        <dbReference type="ARBA" id="ARBA00023237"/>
    </source>
</evidence>
<dbReference type="PANTHER" id="PTHR30451:SF21">
    <property type="entry name" value="FIMBRIAL USHER DOMAIN-CONTAINING PROTEIN YDET-RELATED"/>
    <property type="match status" value="1"/>
</dbReference>
<dbReference type="Pfam" id="PF13954">
    <property type="entry name" value="PapC_N"/>
    <property type="match status" value="1"/>
</dbReference>
<dbReference type="Gene3D" id="3.10.20.410">
    <property type="match status" value="1"/>
</dbReference>
<evidence type="ECO:0000256" key="1">
    <source>
        <dbReference type="ARBA" id="ARBA00004571"/>
    </source>
</evidence>
<feature type="domain" description="PapC N-terminal" evidence="12">
    <location>
        <begin position="41"/>
        <end position="189"/>
    </location>
</feature>
<dbReference type="InterPro" id="IPR043142">
    <property type="entry name" value="PapC-like_C_sf"/>
</dbReference>
<dbReference type="GO" id="GO:0015473">
    <property type="term" value="F:fimbrial usher porin activity"/>
    <property type="evidence" value="ECO:0007669"/>
    <property type="project" value="InterPro"/>
</dbReference>
<evidence type="ECO:0000256" key="5">
    <source>
        <dbReference type="ARBA" id="ARBA00022558"/>
    </source>
</evidence>
<dbReference type="PANTHER" id="PTHR30451">
    <property type="entry name" value="OUTER MEMBRANE USHER PROTEIN"/>
    <property type="match status" value="1"/>
</dbReference>
<keyword evidence="8 10" id="KW-0472">Membrane</keyword>
<evidence type="ECO:0000256" key="2">
    <source>
        <dbReference type="ARBA" id="ARBA00008064"/>
    </source>
</evidence>
<dbReference type="InterPro" id="IPR037224">
    <property type="entry name" value="PapC_N_sf"/>
</dbReference>
<dbReference type="Gene3D" id="2.60.40.3110">
    <property type="match status" value="1"/>
</dbReference>
<sequence>MPFLPHSRSISAQRIFHCFVLTSASVAGMKAAPALASTPVEFQSSFMRQPGNHASDAGALALKALSNSQNLIPGRYRVSIHVNQNFFDNREIEFSVNTQSDDLAPCLSPELLNDIGVKLDGLELPKAVLGACVNLQRLIPGATAQLDGSNLELSISIPQIAMHRDVAGYVDPQRWDYGINSAFVNYQVSAQQGRSDQIGHHRSQDLYLNSGLNIGAWRLRSNNTFRSDTQGERTWSRAYTYLQRDLPGARAQLTLGETFTPGDVFRSVPIRGVQIASDMSMLPDSQQNYAPVIRGVAQTRARLEIRQNGFPIYSTYVSAGPYEINDLTTGGGSGELEILLTEADGQVRRFTQPYATLNNLLREGVWRYSTSMGRYNAPSFSEDDAMLWQGTLASGVGWNSTLYGGLMGNNFYQAGTLGISKNLGAIGAMSFDITHSAAEIDPHDSSRTAQGLSYAVKYGKSFDTRTNLRFAGYRYSTTGYRDFSEAVRERSADQRFRGSRRSLLEASLFQDIGRYSSLSLTLSQENYWQSSEQQRQFQFNFSSRYKTLSYSVYASQSLNNDELRERQLGMSISMPLDFGQSTTATYDVRSSSGQFNHRASIAGRTHQDQLNYRASLASDENQYKSTELSLGYQAPYASVGAGITQGADYTNLSLNASGSLLLHADGIEAGAYLGETSGLIHVPDIADVGLLNASNAKTNKHGYALIPSLQPYRVNRVILDTDQLDPGVEIDNGVTQVVPRRGAVIKASFVARKVQRVVLTARDKHGAALPFGAQVSDATGEILAVVGQAGQVLLNTSQDKQTVLVRWGNNATQQCQLHVDAQSMPLKQGYRVQDMVCR</sequence>
<name>A0AAX2HD13_9PSED</name>
<dbReference type="Pfam" id="PF13953">
    <property type="entry name" value="PapC_C"/>
    <property type="match status" value="1"/>
</dbReference>
<keyword evidence="9 10" id="KW-0998">Cell outer membrane</keyword>
<feature type="domain" description="PapC-like C-terminal" evidence="11">
    <location>
        <begin position="759"/>
        <end position="820"/>
    </location>
</feature>
<accession>A0AAX2HD13</accession>
<evidence type="ECO:0000256" key="10">
    <source>
        <dbReference type="RuleBase" id="RU003884"/>
    </source>
</evidence>
<dbReference type="SUPFAM" id="SSF141729">
    <property type="entry name" value="FimD N-terminal domain-like"/>
    <property type="match status" value="1"/>
</dbReference>
<dbReference type="InterPro" id="IPR018030">
    <property type="entry name" value="Fimbrial_membr_usher_CS"/>
</dbReference>
<evidence type="ECO:0000256" key="4">
    <source>
        <dbReference type="ARBA" id="ARBA00022452"/>
    </source>
</evidence>
<comment type="similarity">
    <text evidence="2 10">Belongs to the fimbrial export usher family.</text>
</comment>
<keyword evidence="4" id="KW-1134">Transmembrane beta strand</keyword>
<dbReference type="RefSeq" id="WP_097192559.1">
    <property type="nucleotide sequence ID" value="NZ_OBKZ01000044.1"/>
</dbReference>
<keyword evidence="6 10" id="KW-0812">Transmembrane</keyword>
<dbReference type="GO" id="GO:0009279">
    <property type="term" value="C:cell outer membrane"/>
    <property type="evidence" value="ECO:0007669"/>
    <property type="project" value="UniProtKB-SubCell"/>
</dbReference>
<evidence type="ECO:0000256" key="3">
    <source>
        <dbReference type="ARBA" id="ARBA00022448"/>
    </source>
</evidence>
<keyword evidence="5 10" id="KW-1029">Fimbrium biogenesis</keyword>
<evidence type="ECO:0000259" key="11">
    <source>
        <dbReference type="Pfam" id="PF13953"/>
    </source>
</evidence>
<dbReference type="InterPro" id="IPR042186">
    <property type="entry name" value="FimD_plug_dom"/>
</dbReference>